<feature type="transmembrane region" description="Helical" evidence="6">
    <location>
        <begin position="82"/>
        <end position="101"/>
    </location>
</feature>
<dbReference type="EMBL" id="UINC01011543">
    <property type="protein sequence ID" value="SVA50888.1"/>
    <property type="molecule type" value="Genomic_DNA"/>
</dbReference>
<feature type="transmembrane region" description="Helical" evidence="6">
    <location>
        <begin position="161"/>
        <end position="186"/>
    </location>
</feature>
<dbReference type="InterPro" id="IPR022791">
    <property type="entry name" value="L-PG_synthase/AglD"/>
</dbReference>
<keyword evidence="5 6" id="KW-0472">Membrane</keyword>
<comment type="subcellular location">
    <subcellularLocation>
        <location evidence="1">Cell membrane</location>
        <topology evidence="1">Multi-pass membrane protein</topology>
    </subcellularLocation>
</comment>
<gene>
    <name evidence="7" type="ORF">METZ01_LOCUS103742</name>
</gene>
<keyword evidence="2" id="KW-1003">Cell membrane</keyword>
<keyword evidence="3 6" id="KW-0812">Transmembrane</keyword>
<evidence type="ECO:0000256" key="3">
    <source>
        <dbReference type="ARBA" id="ARBA00022692"/>
    </source>
</evidence>
<protein>
    <recommendedName>
        <fullName evidence="8">Flippase-like domain-containing protein</fullName>
    </recommendedName>
</protein>
<evidence type="ECO:0000256" key="5">
    <source>
        <dbReference type="ARBA" id="ARBA00023136"/>
    </source>
</evidence>
<dbReference type="AlphaFoldDB" id="A0A381WFP8"/>
<name>A0A381WFP8_9ZZZZ</name>
<keyword evidence="4 6" id="KW-1133">Transmembrane helix</keyword>
<dbReference type="Pfam" id="PF03706">
    <property type="entry name" value="LPG_synthase_TM"/>
    <property type="match status" value="1"/>
</dbReference>
<evidence type="ECO:0000256" key="2">
    <source>
        <dbReference type="ARBA" id="ARBA00022475"/>
    </source>
</evidence>
<proteinExistence type="predicted"/>
<evidence type="ECO:0000313" key="7">
    <source>
        <dbReference type="EMBL" id="SVA50888.1"/>
    </source>
</evidence>
<feature type="transmembrane region" description="Helical" evidence="6">
    <location>
        <begin position="303"/>
        <end position="328"/>
    </location>
</feature>
<evidence type="ECO:0000256" key="6">
    <source>
        <dbReference type="SAM" id="Phobius"/>
    </source>
</evidence>
<evidence type="ECO:0000256" key="1">
    <source>
        <dbReference type="ARBA" id="ARBA00004651"/>
    </source>
</evidence>
<reference evidence="7" key="1">
    <citation type="submission" date="2018-05" db="EMBL/GenBank/DDBJ databases">
        <authorList>
            <person name="Lanie J.A."/>
            <person name="Ng W.-L."/>
            <person name="Kazmierczak K.M."/>
            <person name="Andrzejewski T.M."/>
            <person name="Davidsen T.M."/>
            <person name="Wayne K.J."/>
            <person name="Tettelin H."/>
            <person name="Glass J.I."/>
            <person name="Rusch D."/>
            <person name="Podicherti R."/>
            <person name="Tsui H.-C.T."/>
            <person name="Winkler M.E."/>
        </authorList>
    </citation>
    <scope>NUCLEOTIDE SEQUENCE</scope>
</reference>
<feature type="transmembrane region" description="Helical" evidence="6">
    <location>
        <begin position="259"/>
        <end position="283"/>
    </location>
</feature>
<feature type="non-terminal residue" evidence="7">
    <location>
        <position position="1"/>
    </location>
</feature>
<organism evidence="7">
    <name type="scientific">marine metagenome</name>
    <dbReference type="NCBI Taxonomy" id="408172"/>
    <lineage>
        <taxon>unclassified sequences</taxon>
        <taxon>metagenomes</taxon>
        <taxon>ecological metagenomes</taxon>
    </lineage>
</organism>
<sequence length="340" mass="36697">VAWILHVISADEAQLQVKDWDSLSFGEQVLKSWTIGSAGLWKTISGVSVCWLLVSLIFMGATIFIGVVRWRLVLAVQGLRLSLGRAAGISLVAHFFNSFLLGSTGGDLLKAYYAAAETNHKKAEAVTTVIVDRLLGLFAMLLFVSLMALANWGIVMSQQRFMAVMLVVLGMLFISGLVVVLAFWAGPTKPRLKFEMLLSRLPKGGGLVRCIEACHTYGENPGFLPRVLGWSMLLSLACVLQIVALGFGLGLPMGEHFRVLLLIVPAIICISALPITPSGIGVRENLYVWLLSATAIGIEAQDALTLSILAFAGSLLWSLIGGAVYLAFRSRHSLDQIATN</sequence>
<accession>A0A381WFP8</accession>
<dbReference type="PANTHER" id="PTHR40277:SF1">
    <property type="entry name" value="BLL5419 PROTEIN"/>
    <property type="match status" value="1"/>
</dbReference>
<feature type="transmembrane region" description="Helical" evidence="6">
    <location>
        <begin position="46"/>
        <end position="70"/>
    </location>
</feature>
<feature type="transmembrane region" description="Helical" evidence="6">
    <location>
        <begin position="134"/>
        <end position="154"/>
    </location>
</feature>
<dbReference type="GO" id="GO:0005886">
    <property type="term" value="C:plasma membrane"/>
    <property type="evidence" value="ECO:0007669"/>
    <property type="project" value="UniProtKB-SubCell"/>
</dbReference>
<evidence type="ECO:0008006" key="8">
    <source>
        <dbReference type="Google" id="ProtNLM"/>
    </source>
</evidence>
<dbReference type="PANTHER" id="PTHR40277">
    <property type="entry name" value="BLL5419 PROTEIN"/>
    <property type="match status" value="1"/>
</dbReference>
<evidence type="ECO:0000256" key="4">
    <source>
        <dbReference type="ARBA" id="ARBA00022989"/>
    </source>
</evidence>
<feature type="transmembrane region" description="Helical" evidence="6">
    <location>
        <begin position="227"/>
        <end position="247"/>
    </location>
</feature>